<protein>
    <submittedName>
        <fullName evidence="1">Copper resistance protein B</fullName>
    </submittedName>
</protein>
<evidence type="ECO:0000313" key="2">
    <source>
        <dbReference type="Proteomes" id="UP001595957"/>
    </source>
</evidence>
<dbReference type="RefSeq" id="WP_197486301.1">
    <property type="nucleotide sequence ID" value="NZ_JBHSFZ010000013.1"/>
</dbReference>
<reference evidence="2" key="1">
    <citation type="journal article" date="2019" name="Int. J. Syst. Evol. Microbiol.">
        <title>The Global Catalogue of Microorganisms (GCM) 10K type strain sequencing project: providing services to taxonomists for standard genome sequencing and annotation.</title>
        <authorList>
            <consortium name="The Broad Institute Genomics Platform"/>
            <consortium name="The Broad Institute Genome Sequencing Center for Infectious Disease"/>
            <person name="Wu L."/>
            <person name="Ma J."/>
        </authorList>
    </citation>
    <scope>NUCLEOTIDE SEQUENCE [LARGE SCALE GENOMIC DNA]</scope>
    <source>
        <strain evidence="2">NBRC 103632</strain>
    </source>
</reference>
<sequence>MAQEPAEEDKAALSGGFDFIEVRAGKGDEIFLWDGSFSYGDSTDQLMLMVEGGGAVGNRIDDVQARLLYGRSISDNVVLLAGVRHDFQPHPHDSYAMVGVQGSIGSRVSWEGYAFLSDDGLVTGDAQVIYQLPITDKIYIEPRAAIAWSAQRVEADGVGAGFTDAEASVRLRFRLNDKINAFVGVAHERLLSDSRELARAQGETLQSTMAVAGFGFSL</sequence>
<dbReference type="Pfam" id="PF05275">
    <property type="entry name" value="CopB"/>
    <property type="match status" value="1"/>
</dbReference>
<comment type="caution">
    <text evidence="1">The sequence shown here is derived from an EMBL/GenBank/DDBJ whole genome shotgun (WGS) entry which is preliminary data.</text>
</comment>
<name>A0ABV9EZC6_9SPHN</name>
<dbReference type="Proteomes" id="UP001595957">
    <property type="component" value="Unassembled WGS sequence"/>
</dbReference>
<dbReference type="InterPro" id="IPR007939">
    <property type="entry name" value="Cu-R_B_prcur"/>
</dbReference>
<keyword evidence="2" id="KW-1185">Reference proteome</keyword>
<organism evidence="1 2">
    <name type="scientific">Sphingobium tyrosinilyticum</name>
    <dbReference type="NCBI Taxonomy" id="2715436"/>
    <lineage>
        <taxon>Bacteria</taxon>
        <taxon>Pseudomonadati</taxon>
        <taxon>Pseudomonadota</taxon>
        <taxon>Alphaproteobacteria</taxon>
        <taxon>Sphingomonadales</taxon>
        <taxon>Sphingomonadaceae</taxon>
        <taxon>Sphingobium</taxon>
    </lineage>
</organism>
<evidence type="ECO:0000313" key="1">
    <source>
        <dbReference type="EMBL" id="MFC4594184.1"/>
    </source>
</evidence>
<accession>A0ABV9EZC6</accession>
<dbReference type="InterPro" id="IPR036709">
    <property type="entry name" value="Autotransporte_beta_dom_sf"/>
</dbReference>
<dbReference type="SUPFAM" id="SSF103515">
    <property type="entry name" value="Autotransporter"/>
    <property type="match status" value="1"/>
</dbReference>
<dbReference type="EMBL" id="JBHSFZ010000013">
    <property type="protein sequence ID" value="MFC4594184.1"/>
    <property type="molecule type" value="Genomic_DNA"/>
</dbReference>
<gene>
    <name evidence="1" type="ORF">ACFO3E_08260</name>
</gene>
<proteinExistence type="predicted"/>